<comment type="caution">
    <text evidence="3">The sequence shown here is derived from an EMBL/GenBank/DDBJ whole genome shotgun (WGS) entry which is preliminary data.</text>
</comment>
<dbReference type="Gene3D" id="3.40.50.720">
    <property type="entry name" value="NAD(P)-binding Rossmann-like Domain"/>
    <property type="match status" value="1"/>
</dbReference>
<accession>A0A7C3KDK4</accession>
<dbReference type="Pfam" id="PF02625">
    <property type="entry name" value="XdhC_CoxI"/>
    <property type="match status" value="1"/>
</dbReference>
<evidence type="ECO:0000259" key="1">
    <source>
        <dbReference type="Pfam" id="PF02625"/>
    </source>
</evidence>
<evidence type="ECO:0000259" key="2">
    <source>
        <dbReference type="Pfam" id="PF13478"/>
    </source>
</evidence>
<proteinExistence type="predicted"/>
<dbReference type="PANTHER" id="PTHR30388:SF6">
    <property type="entry name" value="XANTHINE DEHYDROGENASE SUBUNIT A-RELATED"/>
    <property type="match status" value="1"/>
</dbReference>
<organism evidence="3">
    <name type="scientific">Oscillatoriales cyanobacterium SpSt-418</name>
    <dbReference type="NCBI Taxonomy" id="2282169"/>
    <lineage>
        <taxon>Bacteria</taxon>
        <taxon>Bacillati</taxon>
        <taxon>Cyanobacteriota</taxon>
        <taxon>Cyanophyceae</taxon>
        <taxon>Oscillatoriophycideae</taxon>
        <taxon>Oscillatoriales</taxon>
    </lineage>
</organism>
<dbReference type="AlphaFoldDB" id="A0A7C3KDK4"/>
<reference evidence="3" key="1">
    <citation type="journal article" date="2020" name="mSystems">
        <title>Genome- and Community-Level Interaction Insights into Carbon Utilization and Element Cycling Functions of Hydrothermarchaeota in Hydrothermal Sediment.</title>
        <authorList>
            <person name="Zhou Z."/>
            <person name="Liu Y."/>
            <person name="Xu W."/>
            <person name="Pan J."/>
            <person name="Luo Z.H."/>
            <person name="Li M."/>
        </authorList>
    </citation>
    <scope>NUCLEOTIDE SEQUENCE [LARGE SCALE GENOMIC DNA]</scope>
    <source>
        <strain evidence="3">SpSt-418</strain>
    </source>
</reference>
<dbReference type="InterPro" id="IPR003777">
    <property type="entry name" value="XdhC_CoxI"/>
</dbReference>
<feature type="domain" description="XdhC Rossmann" evidence="2">
    <location>
        <begin position="209"/>
        <end position="354"/>
    </location>
</feature>
<dbReference type="InterPro" id="IPR027051">
    <property type="entry name" value="XdhC_Rossmann_dom"/>
</dbReference>
<protein>
    <submittedName>
        <fullName evidence="3">XdhC/CoxI family protein</fullName>
    </submittedName>
</protein>
<dbReference type="InterPro" id="IPR052698">
    <property type="entry name" value="MoCofactor_Util/Proc"/>
</dbReference>
<feature type="domain" description="XdhC- CoxI" evidence="1">
    <location>
        <begin position="15"/>
        <end position="82"/>
    </location>
</feature>
<dbReference type="PANTHER" id="PTHR30388">
    <property type="entry name" value="ALDEHYDE OXIDOREDUCTASE MOLYBDENUM COFACTOR ASSEMBLY PROTEIN"/>
    <property type="match status" value="1"/>
</dbReference>
<dbReference type="Pfam" id="PF13478">
    <property type="entry name" value="XdhC_C"/>
    <property type="match status" value="1"/>
</dbReference>
<name>A0A7C3KDK4_9CYAN</name>
<sequence>MNELQRILHAFEQSQQAGKRAVLATVVRTNGSVYRRAGARMLITEDGQMVSAISGGCLEADILERSHLLLKQGGHPFLVRYDTTADDDTVFGLGLGCNGIVDVLIEPLVDDSSLQHFAFIQECLITQQVGAIATVFSVDNVADVNVGDRLMIKFDAPIINQIAQLNIVQTIALDTQKALVDQQTRTQSYTFSTGQIDVLVEVIRPPIPLIIFGAGYDAIPVVQFAKQLGWHVTVIDPRPEQLTRDRFPLADQLLYCDPNQPRTYSHLLTPQTVAVVMSHRYLTDLAFLKTLIPAQLRYLGVLGPKRRMQKLSQDLAEHCARPIVKQSQQLYNPVGLDIGAETPEEIALSIVAEIRAVLSGRSGHHLRDRVGSIHSLDSSCLELAS</sequence>
<evidence type="ECO:0000313" key="3">
    <source>
        <dbReference type="EMBL" id="HFM97468.1"/>
    </source>
</evidence>
<gene>
    <name evidence="3" type="ORF">ENR64_06810</name>
</gene>
<dbReference type="EMBL" id="DSRU01000082">
    <property type="protein sequence ID" value="HFM97468.1"/>
    <property type="molecule type" value="Genomic_DNA"/>
</dbReference>